<evidence type="ECO:0008006" key="4">
    <source>
        <dbReference type="Google" id="ProtNLM"/>
    </source>
</evidence>
<organism evidence="2 3">
    <name type="scientific">Ephemerocybe angulata</name>
    <dbReference type="NCBI Taxonomy" id="980116"/>
    <lineage>
        <taxon>Eukaryota</taxon>
        <taxon>Fungi</taxon>
        <taxon>Dikarya</taxon>
        <taxon>Basidiomycota</taxon>
        <taxon>Agaricomycotina</taxon>
        <taxon>Agaricomycetes</taxon>
        <taxon>Agaricomycetidae</taxon>
        <taxon>Agaricales</taxon>
        <taxon>Agaricineae</taxon>
        <taxon>Psathyrellaceae</taxon>
        <taxon>Ephemerocybe</taxon>
    </lineage>
</organism>
<feature type="region of interest" description="Disordered" evidence="1">
    <location>
        <begin position="1"/>
        <end position="25"/>
    </location>
</feature>
<accession>A0A8H5FGJ5</accession>
<dbReference type="SUPFAM" id="SSF52047">
    <property type="entry name" value="RNI-like"/>
    <property type="match status" value="1"/>
</dbReference>
<protein>
    <recommendedName>
        <fullName evidence="4">F-box domain-containing protein</fullName>
    </recommendedName>
</protein>
<evidence type="ECO:0000256" key="1">
    <source>
        <dbReference type="SAM" id="MobiDB-lite"/>
    </source>
</evidence>
<evidence type="ECO:0000313" key="2">
    <source>
        <dbReference type="EMBL" id="KAF5336385.1"/>
    </source>
</evidence>
<feature type="compositionally biased region" description="Basic and acidic residues" evidence="1">
    <location>
        <begin position="12"/>
        <end position="25"/>
    </location>
</feature>
<feature type="compositionally biased region" description="Polar residues" evidence="1">
    <location>
        <begin position="1"/>
        <end position="11"/>
    </location>
</feature>
<proteinExistence type="predicted"/>
<reference evidence="2 3" key="1">
    <citation type="journal article" date="2020" name="ISME J.">
        <title>Uncovering the hidden diversity of litter-decomposition mechanisms in mushroom-forming fungi.</title>
        <authorList>
            <person name="Floudas D."/>
            <person name="Bentzer J."/>
            <person name="Ahren D."/>
            <person name="Johansson T."/>
            <person name="Persson P."/>
            <person name="Tunlid A."/>
        </authorList>
    </citation>
    <scope>NUCLEOTIDE SEQUENCE [LARGE SCALE GENOMIC DNA]</scope>
    <source>
        <strain evidence="2 3">CBS 175.51</strain>
    </source>
</reference>
<dbReference type="AlphaFoldDB" id="A0A8H5FGJ5"/>
<comment type="caution">
    <text evidence="2">The sequence shown here is derived from an EMBL/GenBank/DDBJ whole genome shotgun (WGS) entry which is preliminary data.</text>
</comment>
<dbReference type="EMBL" id="JAACJK010000058">
    <property type="protein sequence ID" value="KAF5336385.1"/>
    <property type="molecule type" value="Genomic_DNA"/>
</dbReference>
<dbReference type="Proteomes" id="UP000541558">
    <property type="component" value="Unassembled WGS sequence"/>
</dbReference>
<evidence type="ECO:0000313" key="3">
    <source>
        <dbReference type="Proteomes" id="UP000541558"/>
    </source>
</evidence>
<name>A0A8H5FGJ5_9AGAR</name>
<keyword evidence="3" id="KW-1185">Reference proteome</keyword>
<sequence>MAIQPFPSTMSFDEHHENCSDLESPRCRPRKSILKMQKRPSIATLRPLTRVITDRFPLELFRIVIECAQQDRATLAACSLVCRAWLPISREHFHPRITVHPGNAVRFMDIMSSPLMTLQTSIRHLVIQKQQAVVDHFFLLHSPANIPVSAKPNQPPKPHPSFEVSHILAKAASLPYITKLTLQKGYGESSAMAHHLREFLYLEELEIRSFEFTSFADLAAVISAQQNVRRLALTDVAWGAKSLTPAHGTALPTHQATQTCALPNLRRLELFMERQGELFNWILGKPSIPPVEYVELGGITEVDDAIAVSRFLRGLGPVLKHLRLYSPSRISQVNLVHNTGLQSLKISHLHIGQHDRKEGERATSAGDEVCTILSQLCSPHITAISLQLLFNEPECFAFIDWGQVARTLALPRYQNLQLMELRIPRLKRWMATTIMRTLPSIASRGILSVANG</sequence>
<gene>
    <name evidence="2" type="ORF">D9611_006557</name>
</gene>